<keyword evidence="3 5" id="KW-0862">Zinc</keyword>
<dbReference type="SMART" id="SM00829">
    <property type="entry name" value="PKS_ER"/>
    <property type="match status" value="1"/>
</dbReference>
<reference evidence="7" key="1">
    <citation type="submission" date="2021-02" db="EMBL/GenBank/DDBJ databases">
        <title>Phycicoccus sp. MQZ13P-5T, whole genome shotgun sequence.</title>
        <authorList>
            <person name="Tuo L."/>
        </authorList>
    </citation>
    <scope>NUCLEOTIDE SEQUENCE</scope>
    <source>
        <strain evidence="7">MQZ13P-5</strain>
    </source>
</reference>
<evidence type="ECO:0000256" key="1">
    <source>
        <dbReference type="ARBA" id="ARBA00001947"/>
    </source>
</evidence>
<feature type="domain" description="Enoyl reductase (ER)" evidence="6">
    <location>
        <begin position="23"/>
        <end position="352"/>
    </location>
</feature>
<keyword evidence="2 5" id="KW-0479">Metal-binding</keyword>
<dbReference type="Pfam" id="PF08240">
    <property type="entry name" value="ADH_N"/>
    <property type="match status" value="1"/>
</dbReference>
<evidence type="ECO:0000256" key="3">
    <source>
        <dbReference type="ARBA" id="ARBA00022833"/>
    </source>
</evidence>
<dbReference type="Pfam" id="PF00107">
    <property type="entry name" value="ADH_zinc_N"/>
    <property type="match status" value="1"/>
</dbReference>
<organism evidence="7 8">
    <name type="scientific">Phycicoccus sonneratiae</name>
    <dbReference type="NCBI Taxonomy" id="2807628"/>
    <lineage>
        <taxon>Bacteria</taxon>
        <taxon>Bacillati</taxon>
        <taxon>Actinomycetota</taxon>
        <taxon>Actinomycetes</taxon>
        <taxon>Micrococcales</taxon>
        <taxon>Intrasporangiaceae</taxon>
        <taxon>Phycicoccus</taxon>
    </lineage>
</organism>
<dbReference type="InterPro" id="IPR020843">
    <property type="entry name" value="ER"/>
</dbReference>
<accession>A0ABS2CPQ1</accession>
<dbReference type="InterPro" id="IPR002328">
    <property type="entry name" value="ADH_Zn_CS"/>
</dbReference>
<dbReference type="PROSITE" id="PS00059">
    <property type="entry name" value="ADH_ZINC"/>
    <property type="match status" value="1"/>
</dbReference>
<keyword evidence="4" id="KW-0560">Oxidoreductase</keyword>
<dbReference type="InterPro" id="IPR013154">
    <property type="entry name" value="ADH-like_N"/>
</dbReference>
<sequence>MPDTTAPAAPAGSDAPMRAVVYDAPRSLGVREVPRPVAAPGEVVVDVDLAGVCGTDLHLHEGGFFASFPLTPGHESTGTVRSVGAGVAHLRPGQRVVVDNASACGRCPECSRGDHLFCEQFLSLGVNAPGGFAESLLSPAHKVYPADDLPPEVAVLAEPLACAVHGMDALGLRPGADVLVVGAGTTGLLLAQLLLHGGAGRVTVAAPTPFKLELAEAYGVDRVVRVTRDAAETARTLAALQPGGFDVTVDVTGVAPVVATLPDLTATNGTVFVYGMCDEDARIPLSPYDVFRRQLTVKGSFAQVDCMDRSLALLRSGRVRTEGLVTHRFGLDEYPLALETLRSDPTSLKVLVEPGR</sequence>
<proteinExistence type="inferred from homology"/>
<protein>
    <submittedName>
        <fullName evidence="7">Zinc-dependent alcohol dehydrogenase family protein</fullName>
    </submittedName>
</protein>
<evidence type="ECO:0000256" key="4">
    <source>
        <dbReference type="ARBA" id="ARBA00023002"/>
    </source>
</evidence>
<evidence type="ECO:0000259" key="6">
    <source>
        <dbReference type="SMART" id="SM00829"/>
    </source>
</evidence>
<comment type="caution">
    <text evidence="7">The sequence shown here is derived from an EMBL/GenBank/DDBJ whole genome shotgun (WGS) entry which is preliminary data.</text>
</comment>
<dbReference type="InterPro" id="IPR036291">
    <property type="entry name" value="NAD(P)-bd_dom_sf"/>
</dbReference>
<evidence type="ECO:0000313" key="7">
    <source>
        <dbReference type="EMBL" id="MBM6401867.1"/>
    </source>
</evidence>
<dbReference type="Gene3D" id="3.90.180.10">
    <property type="entry name" value="Medium-chain alcohol dehydrogenases, catalytic domain"/>
    <property type="match status" value="1"/>
</dbReference>
<dbReference type="Proteomes" id="UP001430172">
    <property type="component" value="Unassembled WGS sequence"/>
</dbReference>
<keyword evidence="8" id="KW-1185">Reference proteome</keyword>
<gene>
    <name evidence="7" type="ORF">JQN70_15830</name>
</gene>
<dbReference type="InterPro" id="IPR013149">
    <property type="entry name" value="ADH-like_C"/>
</dbReference>
<dbReference type="EMBL" id="JAFDVD010000017">
    <property type="protein sequence ID" value="MBM6401867.1"/>
    <property type="molecule type" value="Genomic_DNA"/>
</dbReference>
<dbReference type="CDD" id="cd08234">
    <property type="entry name" value="threonine_DH_like"/>
    <property type="match status" value="1"/>
</dbReference>
<dbReference type="Gene3D" id="3.40.50.720">
    <property type="entry name" value="NAD(P)-binding Rossmann-like Domain"/>
    <property type="match status" value="1"/>
</dbReference>
<evidence type="ECO:0000256" key="2">
    <source>
        <dbReference type="ARBA" id="ARBA00022723"/>
    </source>
</evidence>
<dbReference type="InterPro" id="IPR050129">
    <property type="entry name" value="Zn_alcohol_dh"/>
</dbReference>
<comment type="similarity">
    <text evidence="5">Belongs to the zinc-containing alcohol dehydrogenase family.</text>
</comment>
<name>A0ABS2CPQ1_9MICO</name>
<evidence type="ECO:0000256" key="5">
    <source>
        <dbReference type="RuleBase" id="RU361277"/>
    </source>
</evidence>
<dbReference type="PANTHER" id="PTHR43401">
    <property type="entry name" value="L-THREONINE 3-DEHYDROGENASE"/>
    <property type="match status" value="1"/>
</dbReference>
<dbReference type="PANTHER" id="PTHR43401:SF2">
    <property type="entry name" value="L-THREONINE 3-DEHYDROGENASE"/>
    <property type="match status" value="1"/>
</dbReference>
<dbReference type="RefSeq" id="WP_204132326.1">
    <property type="nucleotide sequence ID" value="NZ_JAFDVD010000017.1"/>
</dbReference>
<evidence type="ECO:0000313" key="8">
    <source>
        <dbReference type="Proteomes" id="UP001430172"/>
    </source>
</evidence>
<dbReference type="SUPFAM" id="SSF51735">
    <property type="entry name" value="NAD(P)-binding Rossmann-fold domains"/>
    <property type="match status" value="1"/>
</dbReference>
<dbReference type="SUPFAM" id="SSF50129">
    <property type="entry name" value="GroES-like"/>
    <property type="match status" value="1"/>
</dbReference>
<comment type="cofactor">
    <cofactor evidence="1 5">
        <name>Zn(2+)</name>
        <dbReference type="ChEBI" id="CHEBI:29105"/>
    </cofactor>
</comment>
<dbReference type="InterPro" id="IPR011032">
    <property type="entry name" value="GroES-like_sf"/>
</dbReference>